<dbReference type="PRINTS" id="PR00081">
    <property type="entry name" value="GDHRDH"/>
</dbReference>
<evidence type="ECO:0000256" key="2">
    <source>
        <dbReference type="ARBA" id="ARBA00023002"/>
    </source>
</evidence>
<dbReference type="Gene3D" id="3.40.50.720">
    <property type="entry name" value="NAD(P)-binding Rossmann-like Domain"/>
    <property type="match status" value="1"/>
</dbReference>
<dbReference type="PANTHER" id="PTHR24321:SF8">
    <property type="entry name" value="ESTRADIOL 17-BETA-DEHYDROGENASE 8-RELATED"/>
    <property type="match status" value="1"/>
</dbReference>
<dbReference type="InterPro" id="IPR036291">
    <property type="entry name" value="NAD(P)-bd_dom_sf"/>
</dbReference>
<evidence type="ECO:0000259" key="4">
    <source>
        <dbReference type="SMART" id="SM00822"/>
    </source>
</evidence>
<dbReference type="EMBL" id="AYKG01000007">
    <property type="protein sequence ID" value="ROO31152.1"/>
    <property type="molecule type" value="Genomic_DNA"/>
</dbReference>
<evidence type="ECO:0000313" key="6">
    <source>
        <dbReference type="Proteomes" id="UP000285310"/>
    </source>
</evidence>
<dbReference type="InParanoid" id="A0A423PZK5"/>
<protein>
    <submittedName>
        <fullName evidence="5">Oxidoreductase</fullName>
    </submittedName>
</protein>
<dbReference type="Pfam" id="PF13561">
    <property type="entry name" value="adh_short_C2"/>
    <property type="match status" value="1"/>
</dbReference>
<dbReference type="OrthoDB" id="9786435at2"/>
<proteinExistence type="inferred from homology"/>
<reference evidence="5 6" key="1">
    <citation type="submission" date="2013-10" db="EMBL/GenBank/DDBJ databases">
        <title>Salinisphaera japonica YTM-1 Genome Sequencing.</title>
        <authorList>
            <person name="Lai Q."/>
            <person name="Li C."/>
            <person name="Shao Z."/>
        </authorList>
    </citation>
    <scope>NUCLEOTIDE SEQUENCE [LARGE SCALE GENOMIC DNA]</scope>
    <source>
        <strain evidence="5 6">YTM-1</strain>
    </source>
</reference>
<name>A0A423PZK5_9GAMM</name>
<dbReference type="Proteomes" id="UP000285310">
    <property type="component" value="Unassembled WGS sequence"/>
</dbReference>
<dbReference type="SMART" id="SM00822">
    <property type="entry name" value="PKS_KR"/>
    <property type="match status" value="1"/>
</dbReference>
<sequence length="266" mass="27372">MTESRFQARHILITGGGGEIGQAAAERLTAEGAHVSLLDIDGDKLAAAAARLAELGNAPRTYACDITDAAAVADTVAQVIDDGGPLVGLFNNAGYQGAFAPVQDYPGDDFARVMQINVVGAFNVLQRVSRAMITAGRGGAVVNTASMAGLSGPPNMPAYGTSKAAIIGLTQTAAKDLAPHDIRVNAVSPGFIGPGFMWERQVEQQASVASPYYADEPDAVAAQMIASVPMRRYGRLDEIASAVAFLLSDDASYMTGTNLPLSGGGA</sequence>
<dbReference type="SUPFAM" id="SSF51735">
    <property type="entry name" value="NAD(P)-binding Rossmann-fold domains"/>
    <property type="match status" value="1"/>
</dbReference>
<dbReference type="InterPro" id="IPR020904">
    <property type="entry name" value="Sc_DH/Rdtase_CS"/>
</dbReference>
<evidence type="ECO:0000313" key="5">
    <source>
        <dbReference type="EMBL" id="ROO31152.1"/>
    </source>
</evidence>
<dbReference type="GO" id="GO:0016491">
    <property type="term" value="F:oxidoreductase activity"/>
    <property type="evidence" value="ECO:0007669"/>
    <property type="project" value="UniProtKB-KW"/>
</dbReference>
<dbReference type="FunFam" id="3.40.50.720:FF:000084">
    <property type="entry name" value="Short-chain dehydrogenase reductase"/>
    <property type="match status" value="1"/>
</dbReference>
<organism evidence="5 6">
    <name type="scientific">Salinisphaera japonica YTM-1</name>
    <dbReference type="NCBI Taxonomy" id="1209778"/>
    <lineage>
        <taxon>Bacteria</taxon>
        <taxon>Pseudomonadati</taxon>
        <taxon>Pseudomonadota</taxon>
        <taxon>Gammaproteobacteria</taxon>
        <taxon>Salinisphaerales</taxon>
        <taxon>Salinisphaeraceae</taxon>
        <taxon>Salinisphaera</taxon>
    </lineage>
</organism>
<dbReference type="PRINTS" id="PR00080">
    <property type="entry name" value="SDRFAMILY"/>
</dbReference>
<evidence type="ECO:0000256" key="1">
    <source>
        <dbReference type="ARBA" id="ARBA00006484"/>
    </source>
</evidence>
<comment type="caution">
    <text evidence="5">The sequence shown here is derived from an EMBL/GenBank/DDBJ whole genome shotgun (WGS) entry which is preliminary data.</text>
</comment>
<comment type="similarity">
    <text evidence="1">Belongs to the short-chain dehydrogenases/reductases (SDR) family.</text>
</comment>
<evidence type="ECO:0000256" key="3">
    <source>
        <dbReference type="ARBA" id="ARBA00023027"/>
    </source>
</evidence>
<keyword evidence="2" id="KW-0560">Oxidoreductase</keyword>
<feature type="domain" description="Ketoreductase" evidence="4">
    <location>
        <begin position="9"/>
        <end position="190"/>
    </location>
</feature>
<dbReference type="PANTHER" id="PTHR24321">
    <property type="entry name" value="DEHYDROGENASES, SHORT CHAIN"/>
    <property type="match status" value="1"/>
</dbReference>
<dbReference type="RefSeq" id="WP_123657247.1">
    <property type="nucleotide sequence ID" value="NZ_AYKG01000007.1"/>
</dbReference>
<dbReference type="InterPro" id="IPR002347">
    <property type="entry name" value="SDR_fam"/>
</dbReference>
<accession>A0A423PZK5</accession>
<keyword evidence="3" id="KW-0520">NAD</keyword>
<dbReference type="CDD" id="cd05233">
    <property type="entry name" value="SDR_c"/>
    <property type="match status" value="1"/>
</dbReference>
<dbReference type="InterPro" id="IPR057326">
    <property type="entry name" value="KR_dom"/>
</dbReference>
<keyword evidence="6" id="KW-1185">Reference proteome</keyword>
<dbReference type="PROSITE" id="PS00061">
    <property type="entry name" value="ADH_SHORT"/>
    <property type="match status" value="1"/>
</dbReference>
<gene>
    <name evidence="5" type="ORF">SAJA_03465</name>
</gene>
<dbReference type="AlphaFoldDB" id="A0A423PZK5"/>